<accession>A0A939GE28</accession>
<name>A0A939GE28_9BACT</name>
<reference evidence="1" key="1">
    <citation type="submission" date="2021-03" db="EMBL/GenBank/DDBJ databases">
        <title>Fibrella sp. HMF5335 genome sequencing and assembly.</title>
        <authorList>
            <person name="Kang H."/>
            <person name="Kim H."/>
            <person name="Bae S."/>
            <person name="Joh K."/>
        </authorList>
    </citation>
    <scope>NUCLEOTIDE SEQUENCE</scope>
    <source>
        <strain evidence="1">HMF5335</strain>
    </source>
</reference>
<evidence type="ECO:0000313" key="1">
    <source>
        <dbReference type="EMBL" id="MBO0935534.1"/>
    </source>
</evidence>
<sequence>MSSLRERTLREEYEEAFKSGYEIIIEKAINAMLKLNVDAGYIANELGVPLERVLTAHQQIKVESNESILPKPNQ</sequence>
<evidence type="ECO:0000313" key="2">
    <source>
        <dbReference type="Proteomes" id="UP000664034"/>
    </source>
</evidence>
<dbReference type="RefSeq" id="WP_207363080.1">
    <property type="nucleotide sequence ID" value="NZ_JAFMYV010000001.1"/>
</dbReference>
<dbReference type="AlphaFoldDB" id="A0A939GE28"/>
<keyword evidence="2" id="KW-1185">Reference proteome</keyword>
<protein>
    <submittedName>
        <fullName evidence="1">Uncharacterized protein</fullName>
    </submittedName>
</protein>
<gene>
    <name evidence="1" type="ORF">J2I47_03135</name>
</gene>
<organism evidence="1 2">
    <name type="scientific">Fibrella rubiginis</name>
    <dbReference type="NCBI Taxonomy" id="2817060"/>
    <lineage>
        <taxon>Bacteria</taxon>
        <taxon>Pseudomonadati</taxon>
        <taxon>Bacteroidota</taxon>
        <taxon>Cytophagia</taxon>
        <taxon>Cytophagales</taxon>
        <taxon>Spirosomataceae</taxon>
        <taxon>Fibrella</taxon>
    </lineage>
</organism>
<dbReference type="Proteomes" id="UP000664034">
    <property type="component" value="Unassembled WGS sequence"/>
</dbReference>
<dbReference type="EMBL" id="JAFMYV010000001">
    <property type="protein sequence ID" value="MBO0935534.1"/>
    <property type="molecule type" value="Genomic_DNA"/>
</dbReference>
<proteinExistence type="predicted"/>
<comment type="caution">
    <text evidence="1">The sequence shown here is derived from an EMBL/GenBank/DDBJ whole genome shotgun (WGS) entry which is preliminary data.</text>
</comment>